<protein>
    <submittedName>
        <fullName evidence="1">Uncharacterized protein</fullName>
    </submittedName>
</protein>
<sequence>MKAHTAGAREEWHHLAAASPAQYVGFFPGSICDATDNQDSQSSDNKVLVLHIPLKENSAFKLLFEIPNISQFSQDYNTNNKPPCSED</sequence>
<dbReference type="HOGENOM" id="CLU_2482880_0_0_1"/>
<name>A0A0C2WJE7_AMAMK</name>
<accession>A0A0C2WJE7</accession>
<proteinExistence type="predicted"/>
<organism evidence="1 2">
    <name type="scientific">Amanita muscaria (strain Koide BX008)</name>
    <dbReference type="NCBI Taxonomy" id="946122"/>
    <lineage>
        <taxon>Eukaryota</taxon>
        <taxon>Fungi</taxon>
        <taxon>Dikarya</taxon>
        <taxon>Basidiomycota</taxon>
        <taxon>Agaricomycotina</taxon>
        <taxon>Agaricomycetes</taxon>
        <taxon>Agaricomycetidae</taxon>
        <taxon>Agaricales</taxon>
        <taxon>Pluteineae</taxon>
        <taxon>Amanitaceae</taxon>
        <taxon>Amanita</taxon>
    </lineage>
</organism>
<reference evidence="1 2" key="1">
    <citation type="submission" date="2014-04" db="EMBL/GenBank/DDBJ databases">
        <title>Evolutionary Origins and Diversification of the Mycorrhizal Mutualists.</title>
        <authorList>
            <consortium name="DOE Joint Genome Institute"/>
            <consortium name="Mycorrhizal Genomics Consortium"/>
            <person name="Kohler A."/>
            <person name="Kuo A."/>
            <person name="Nagy L.G."/>
            <person name="Floudas D."/>
            <person name="Copeland A."/>
            <person name="Barry K.W."/>
            <person name="Cichocki N."/>
            <person name="Veneault-Fourrey C."/>
            <person name="LaButti K."/>
            <person name="Lindquist E.A."/>
            <person name="Lipzen A."/>
            <person name="Lundell T."/>
            <person name="Morin E."/>
            <person name="Murat C."/>
            <person name="Riley R."/>
            <person name="Ohm R."/>
            <person name="Sun H."/>
            <person name="Tunlid A."/>
            <person name="Henrissat B."/>
            <person name="Grigoriev I.V."/>
            <person name="Hibbett D.S."/>
            <person name="Martin F."/>
        </authorList>
    </citation>
    <scope>NUCLEOTIDE SEQUENCE [LARGE SCALE GENOMIC DNA]</scope>
    <source>
        <strain evidence="1 2">Koide BX008</strain>
    </source>
</reference>
<keyword evidence="2" id="KW-1185">Reference proteome</keyword>
<dbReference type="EMBL" id="KN818281">
    <property type="protein sequence ID" value="KIL61652.1"/>
    <property type="molecule type" value="Genomic_DNA"/>
</dbReference>
<evidence type="ECO:0000313" key="2">
    <source>
        <dbReference type="Proteomes" id="UP000054549"/>
    </source>
</evidence>
<dbReference type="Proteomes" id="UP000054549">
    <property type="component" value="Unassembled WGS sequence"/>
</dbReference>
<dbReference type="InParanoid" id="A0A0C2WJE7"/>
<gene>
    <name evidence="1" type="ORF">M378DRAFT_847179</name>
</gene>
<evidence type="ECO:0000313" key="1">
    <source>
        <dbReference type="EMBL" id="KIL61652.1"/>
    </source>
</evidence>
<dbReference type="AlphaFoldDB" id="A0A0C2WJE7"/>